<dbReference type="RefSeq" id="WP_058478025.1">
    <property type="nucleotide sequence ID" value="NZ_CAAAIO010000030.1"/>
</dbReference>
<dbReference type="OrthoDB" id="5654420at2"/>
<dbReference type="PANTHER" id="PTHR24198">
    <property type="entry name" value="ANKYRIN REPEAT AND PROTEIN KINASE DOMAIN-CONTAINING PROTEIN"/>
    <property type="match status" value="1"/>
</dbReference>
<gene>
    <name evidence="5" type="ORF">Lstg_2477</name>
    <name evidence="6" type="ORF">NCTC11991_00092</name>
</gene>
<dbReference type="InterPro" id="IPR027417">
    <property type="entry name" value="P-loop_NTPase"/>
</dbReference>
<evidence type="ECO:0000313" key="7">
    <source>
        <dbReference type="Proteomes" id="UP000054820"/>
    </source>
</evidence>
<keyword evidence="1" id="KW-0677">Repeat</keyword>
<feature type="compositionally biased region" description="Polar residues" evidence="4">
    <location>
        <begin position="624"/>
        <end position="643"/>
    </location>
</feature>
<dbReference type="STRING" id="460.Lstg_2477"/>
<dbReference type="Pfam" id="PF13637">
    <property type="entry name" value="Ank_4"/>
    <property type="match status" value="1"/>
</dbReference>
<feature type="region of interest" description="Disordered" evidence="4">
    <location>
        <begin position="624"/>
        <end position="665"/>
    </location>
</feature>
<evidence type="ECO:0000313" key="5">
    <source>
        <dbReference type="EMBL" id="KTD75382.1"/>
    </source>
</evidence>
<dbReference type="EMBL" id="LNYZ01000022">
    <property type="protein sequence ID" value="KTD75382.1"/>
    <property type="molecule type" value="Genomic_DNA"/>
</dbReference>
<feature type="repeat" description="ANK" evidence="3">
    <location>
        <begin position="885"/>
        <end position="906"/>
    </location>
</feature>
<dbReference type="PROSITE" id="PS50297">
    <property type="entry name" value="ANK_REP_REGION"/>
    <property type="match status" value="1"/>
</dbReference>
<dbReference type="Proteomes" id="UP000255110">
    <property type="component" value="Unassembled WGS sequence"/>
</dbReference>
<protein>
    <submittedName>
        <fullName evidence="6">SidC homolog</fullName>
    </submittedName>
</protein>
<reference evidence="6 8" key="2">
    <citation type="submission" date="2018-06" db="EMBL/GenBank/DDBJ databases">
        <authorList>
            <consortium name="Pathogen Informatics"/>
            <person name="Doyle S."/>
        </authorList>
    </citation>
    <scope>NUCLEOTIDE SEQUENCE [LARGE SCALE GENOMIC DNA]</scope>
    <source>
        <strain evidence="6 8">NCTC11991</strain>
    </source>
</reference>
<evidence type="ECO:0000256" key="1">
    <source>
        <dbReference type="ARBA" id="ARBA00022737"/>
    </source>
</evidence>
<feature type="compositionally biased region" description="Basic residues" evidence="4">
    <location>
        <begin position="650"/>
        <end position="662"/>
    </location>
</feature>
<evidence type="ECO:0000256" key="3">
    <source>
        <dbReference type="PROSITE-ProRule" id="PRU00023"/>
    </source>
</evidence>
<name>A0A378L426_9GAMM</name>
<keyword evidence="7" id="KW-1185">Reference proteome</keyword>
<evidence type="ECO:0000256" key="4">
    <source>
        <dbReference type="SAM" id="MobiDB-lite"/>
    </source>
</evidence>
<reference evidence="5 7" key="1">
    <citation type="submission" date="2015-11" db="EMBL/GenBank/DDBJ databases">
        <title>Genomic analysis of 38 Legionella species identifies large and diverse effector repertoires.</title>
        <authorList>
            <person name="Burstein D."/>
            <person name="Amaro F."/>
            <person name="Zusman T."/>
            <person name="Lifshitz Z."/>
            <person name="Cohen O."/>
            <person name="Gilbert J.A."/>
            <person name="Pupko T."/>
            <person name="Shuman H.A."/>
            <person name="Segal G."/>
        </authorList>
    </citation>
    <scope>NUCLEOTIDE SEQUENCE [LARGE SCALE GENOMIC DNA]</scope>
    <source>
        <strain evidence="5 7">SC-18-C9</strain>
    </source>
</reference>
<evidence type="ECO:0000313" key="8">
    <source>
        <dbReference type="Proteomes" id="UP000255110"/>
    </source>
</evidence>
<dbReference type="PROSITE" id="PS50088">
    <property type="entry name" value="ANK_REPEAT"/>
    <property type="match status" value="1"/>
</dbReference>
<dbReference type="InterPro" id="IPR002110">
    <property type="entry name" value="Ankyrin_rpt"/>
</dbReference>
<dbReference type="SUPFAM" id="SSF48403">
    <property type="entry name" value="Ankyrin repeat"/>
    <property type="match status" value="1"/>
</dbReference>
<sequence>MPIILFDDNRISESELKTHNRLLQDILSGKLHTPQIKKLVGMAYQGNAVYRAKINDKIRLIFTYQIHEEQNTLLVLGVMDDHNYAQLKKQLEASKTTKRYLAMDLAPKDNESPVNIESKPITFKPTIPYKGKTLVLDESQDKARQNKPPLVLLGPPGAGKTSTLYNIMWRYVNNINDNSVNPAPVLFLSSSKHLVTLHEGLYQADKPNNQYTITFSTWHDLLQSHYPQSTPVHEAFFAQWLQKQPIEGSSKIIHYELSLIAALGAEKYLKLCARQCYYFDNKPKQELLIKLLDQWQAHLAESKLFDPIVTPLNPERTQPYTAIYLDETQNLPPIALKSLIPLAMERHFVSSLDSEQCLLSSPYIHNCLKELLYLYYGKNYTEQLLTYTWRCPRKVTEVGNHLMKTKYDMDNGNQRRVYKDIVSKSLEKGIVSWLNTAGFPAIKYLGALAGTAVIAFHAVSSEERLLINEQLGTNNILSPEQAIGLDFDTVILWNPVSKVNAISSLTKKNPADQLTLDQWNALNALYVSITRAQKHVFFYDEQPKHWKNLTTQLMGELPLNQFDALEPGVHATPEAERAKWQAQVSPHLQEGNIVVARGIMEFNLGLNPQEIENQINLAKPYSPKMTTPIISNPETKPQDSVKNANEPPTKSKKPKASSKKKASASSSTKDKEFDYIKKLVNLYIGGDFSALKKLLESPKVEHYLFEVPLKEFNSSGYQFNSNNENLFAWLAEWNPSILTTIFLNLLASLEKTNTSISLPLLKTMCRIENNKTPSLLSLVFFDIITTPKYQKLIQFLMKTQRDEDKKNYISTCLNAPTEKGLTPAGFCVEKGLIAGLEVLCKLGVNLGTSLSEGLPLSVQAIRKGQLKILKALDQLGVNLNTPLETGATPLFFAAMEGNLEIAQFLLTKQEKPIPPFKTSKKILISLLCEKENTANNELVFNRLNYFITGQETDDENSDPLIELYPADVAWIKGHLHLLPLLLPYSDKIRSFMKGEPQKEKDMSALLGIYKGTHTLFKPDKLDDLSAQLLLNVATGKQDMAEKIVSMHPELLLARGTVTDYSGRTFENISAYEYAYWAKDTHMCRMLEKYMNAETKAAMLKRCENIEKIGLSYKQHGKFKISNHFDFTPLKTALKNYIDVYNYSYDINKHGEIQGIPRHIWKAGEDSWTIIGKEQRDLPAHVVNEYCRNDRSFDPTPTFEEDTLPRELTYEIVFHPKREEPWFPLAISDSKGLGVDFAIYKTNNKKAQIMYKNESGAGRYDIKLDLLAIDHLDKVRTDELKQSLENLKSVEPRLDKLDF</sequence>
<dbReference type="Proteomes" id="UP000054820">
    <property type="component" value="Unassembled WGS sequence"/>
</dbReference>
<accession>A0A378L426</accession>
<proteinExistence type="predicted"/>
<evidence type="ECO:0000256" key="2">
    <source>
        <dbReference type="ARBA" id="ARBA00023043"/>
    </source>
</evidence>
<dbReference type="SUPFAM" id="SSF52540">
    <property type="entry name" value="P-loop containing nucleoside triphosphate hydrolases"/>
    <property type="match status" value="1"/>
</dbReference>
<dbReference type="InterPro" id="IPR036770">
    <property type="entry name" value="Ankyrin_rpt-contain_sf"/>
</dbReference>
<keyword evidence="2 3" id="KW-0040">ANK repeat</keyword>
<dbReference type="Gene3D" id="1.25.40.20">
    <property type="entry name" value="Ankyrin repeat-containing domain"/>
    <property type="match status" value="1"/>
</dbReference>
<evidence type="ECO:0000313" key="6">
    <source>
        <dbReference type="EMBL" id="STY21524.1"/>
    </source>
</evidence>
<dbReference type="Gene3D" id="3.40.50.300">
    <property type="entry name" value="P-loop containing nucleotide triphosphate hydrolases"/>
    <property type="match status" value="1"/>
</dbReference>
<organism evidence="6 8">
    <name type="scientific">Legionella steigerwaltii</name>
    <dbReference type="NCBI Taxonomy" id="460"/>
    <lineage>
        <taxon>Bacteria</taxon>
        <taxon>Pseudomonadati</taxon>
        <taxon>Pseudomonadota</taxon>
        <taxon>Gammaproteobacteria</taxon>
        <taxon>Legionellales</taxon>
        <taxon>Legionellaceae</taxon>
        <taxon>Legionella</taxon>
    </lineage>
</organism>
<dbReference type="PANTHER" id="PTHR24198:SF194">
    <property type="entry name" value="INVERSIN-A"/>
    <property type="match status" value="1"/>
</dbReference>
<dbReference type="EMBL" id="UGOY01000001">
    <property type="protein sequence ID" value="STY21524.1"/>
    <property type="molecule type" value="Genomic_DNA"/>
</dbReference>